<evidence type="ECO:0000259" key="2">
    <source>
        <dbReference type="SMART" id="SM00954"/>
    </source>
</evidence>
<organism evidence="3 4">
    <name type="scientific">Thomasclavelia cocleata</name>
    <dbReference type="NCBI Taxonomy" id="69824"/>
    <lineage>
        <taxon>Bacteria</taxon>
        <taxon>Bacillati</taxon>
        <taxon>Bacillota</taxon>
        <taxon>Erysipelotrichia</taxon>
        <taxon>Erysipelotrichales</taxon>
        <taxon>Coprobacillaceae</taxon>
        <taxon>Thomasclavelia</taxon>
    </lineage>
</organism>
<gene>
    <name evidence="3" type="ORF">SAMN04489758_14820</name>
</gene>
<proteinExistence type="predicted"/>
<dbReference type="InterPro" id="IPR007685">
    <property type="entry name" value="RelA_SpoT"/>
</dbReference>
<dbReference type="GeneID" id="78289418"/>
<dbReference type="RefSeq" id="WP_092356450.1">
    <property type="nucleotide sequence ID" value="NZ_FOIN01000048.1"/>
</dbReference>
<evidence type="ECO:0000313" key="3">
    <source>
        <dbReference type="EMBL" id="SET82034.1"/>
    </source>
</evidence>
<dbReference type="AlphaFoldDB" id="A0A1I0HDQ3"/>
<dbReference type="CDD" id="cd05399">
    <property type="entry name" value="NT_Rel-Spo_like"/>
    <property type="match status" value="1"/>
</dbReference>
<sequence length="349" mass="41733">MYNKEIVNEYEKNYLYYEKFRGLVEDYIRSLLNNEHISFHSITSRTKNIDSLTKKIELKNKYQKLQEITDLVGIRIITYYSDTVDQISKLIEKRFVIDRDNSIDKRKTIDPDRFGYRSLHYVVQINNGQIQFNTDFNYYDLKFEIQISSILQYTWAEIEHDLGYKSQEEIPYDIKRSFSRLASLLELADEEFLRIKNEIFAYKNQLMLSYLSAKLDKESLNVFKIKSPEFIDLISFFIKELEAKKASQGNFKNIISMLKYLNLKTLQEVDNRLKQYHHLIKKYAYVLYEDTTRSNLNVISGDIPLLYLCYFILVIEKSEDEFEKFTNQFISSNAFKKRLIKLKSILKNV</sequence>
<comment type="pathway">
    <text evidence="1">Purine metabolism; ppGpp biosynthesis; ppGpp from GTP: step 1/2.</text>
</comment>
<dbReference type="Proteomes" id="UP000198558">
    <property type="component" value="Unassembled WGS sequence"/>
</dbReference>
<feature type="domain" description="RelA/SpoT" evidence="2">
    <location>
        <begin position="44"/>
        <end position="170"/>
    </location>
</feature>
<dbReference type="Gene3D" id="3.30.460.10">
    <property type="entry name" value="Beta Polymerase, domain 2"/>
    <property type="match status" value="1"/>
</dbReference>
<dbReference type="OrthoDB" id="9801824at2"/>
<dbReference type="Pfam" id="PF04607">
    <property type="entry name" value="RelA_SpoT"/>
    <property type="match status" value="1"/>
</dbReference>
<evidence type="ECO:0000313" key="4">
    <source>
        <dbReference type="Proteomes" id="UP000198558"/>
    </source>
</evidence>
<dbReference type="PANTHER" id="PTHR41773:SF1">
    <property type="entry name" value="RELA_SPOT DOMAIN-CONTAINING PROTEIN"/>
    <property type="match status" value="1"/>
</dbReference>
<dbReference type="UniPathway" id="UPA00908">
    <property type="reaction ID" value="UER00884"/>
</dbReference>
<evidence type="ECO:0000256" key="1">
    <source>
        <dbReference type="ARBA" id="ARBA00004976"/>
    </source>
</evidence>
<dbReference type="InterPro" id="IPR043519">
    <property type="entry name" value="NT_sf"/>
</dbReference>
<name>A0A1I0HDQ3_9FIRM</name>
<protein>
    <submittedName>
        <fullName evidence="3">PpGpp synthetase catalytic domain-containing protein (RelA/SpoT-type nucleotidyltranferase)</fullName>
    </submittedName>
</protein>
<dbReference type="GO" id="GO:0015970">
    <property type="term" value="P:guanosine tetraphosphate biosynthetic process"/>
    <property type="evidence" value="ECO:0007669"/>
    <property type="project" value="UniProtKB-UniPathway"/>
</dbReference>
<dbReference type="PANTHER" id="PTHR41773">
    <property type="entry name" value="GTP PYROPHOSPHATASE-RELATED"/>
    <property type="match status" value="1"/>
</dbReference>
<dbReference type="SUPFAM" id="SSF81301">
    <property type="entry name" value="Nucleotidyltransferase"/>
    <property type="match status" value="1"/>
</dbReference>
<keyword evidence="4" id="KW-1185">Reference proteome</keyword>
<reference evidence="4" key="1">
    <citation type="submission" date="2016-10" db="EMBL/GenBank/DDBJ databases">
        <authorList>
            <person name="Varghese N."/>
            <person name="Submissions S."/>
        </authorList>
    </citation>
    <scope>NUCLEOTIDE SEQUENCE [LARGE SCALE GENOMIC DNA]</scope>
    <source>
        <strain evidence="4">DSM 1551</strain>
    </source>
</reference>
<accession>A0A1I0HDQ3</accession>
<dbReference type="EMBL" id="FOIN01000048">
    <property type="protein sequence ID" value="SET82034.1"/>
    <property type="molecule type" value="Genomic_DNA"/>
</dbReference>
<dbReference type="Gene3D" id="1.10.287.860">
    <property type="entry name" value="Nucleotidyltransferase"/>
    <property type="match status" value="1"/>
</dbReference>
<dbReference type="SMART" id="SM00954">
    <property type="entry name" value="RelA_SpoT"/>
    <property type="match status" value="1"/>
</dbReference>